<reference evidence="5 6" key="1">
    <citation type="submission" date="2018-02" db="EMBL/GenBank/DDBJ databases">
        <title>Novel Leptospira species isolated from soil and water in Japan.</title>
        <authorList>
            <person name="Nakao R."/>
            <person name="Masuzawa T."/>
        </authorList>
    </citation>
    <scope>NUCLEOTIDE SEQUENCE [LARGE SCALE GENOMIC DNA]</scope>
    <source>
        <strain evidence="5 6">YH101</strain>
    </source>
</reference>
<evidence type="ECO:0000259" key="3">
    <source>
        <dbReference type="Pfam" id="PF00586"/>
    </source>
</evidence>
<dbReference type="Gene3D" id="3.90.650.10">
    <property type="entry name" value="PurM-like C-terminal domain"/>
    <property type="match status" value="1"/>
</dbReference>
<evidence type="ECO:0000256" key="1">
    <source>
        <dbReference type="ARBA" id="ARBA00022977"/>
    </source>
</evidence>
<dbReference type="InterPro" id="IPR010918">
    <property type="entry name" value="PurM-like_C_dom"/>
</dbReference>
<feature type="domain" description="PurM-like C-terminal" evidence="4">
    <location>
        <begin position="138"/>
        <end position="273"/>
    </location>
</feature>
<dbReference type="CDD" id="cd02194">
    <property type="entry name" value="ThiL"/>
    <property type="match status" value="1"/>
</dbReference>
<dbReference type="PIRSF" id="PIRSF005303">
    <property type="entry name" value="Thiam_monoph_kin"/>
    <property type="match status" value="1"/>
</dbReference>
<dbReference type="InterPro" id="IPR006283">
    <property type="entry name" value="ThiL-like"/>
</dbReference>
<dbReference type="RefSeq" id="WP_108974502.1">
    <property type="nucleotide sequence ID" value="NZ_BFBB01000003.1"/>
</dbReference>
<dbReference type="Pfam" id="PF00586">
    <property type="entry name" value="AIRS"/>
    <property type="match status" value="1"/>
</dbReference>
<comment type="similarity">
    <text evidence="2">Belongs to the thiamine-monophosphate kinase family.</text>
</comment>
<comment type="caution">
    <text evidence="5">The sequence shown here is derived from an EMBL/GenBank/DDBJ whole genome shotgun (WGS) entry which is preliminary data.</text>
</comment>
<evidence type="ECO:0000259" key="4">
    <source>
        <dbReference type="Pfam" id="PF02769"/>
    </source>
</evidence>
<dbReference type="GO" id="GO:0009229">
    <property type="term" value="P:thiamine diphosphate biosynthetic process"/>
    <property type="evidence" value="ECO:0007669"/>
    <property type="project" value="UniProtKB-UniRule"/>
</dbReference>
<name>A0A2P2DY45_9LEPT</name>
<dbReference type="OrthoDB" id="9802811at2"/>
<comment type="function">
    <text evidence="2">Catalyzes the ATP-dependent phosphorylation of thiamine-monophosphate (TMP) to form thiamine-pyrophosphate (TPP), the active form of vitamin B1.</text>
</comment>
<dbReference type="EMBL" id="BFBB01000003">
    <property type="protein sequence ID" value="GBF49533.1"/>
    <property type="molecule type" value="Genomic_DNA"/>
</dbReference>
<keyword evidence="2" id="KW-0547">Nucleotide-binding</keyword>
<feature type="binding site" evidence="2">
    <location>
        <position position="32"/>
    </location>
    <ligand>
        <name>Mg(2+)</name>
        <dbReference type="ChEBI" id="CHEBI:18420"/>
        <label>1</label>
    </ligand>
</feature>
<dbReference type="InterPro" id="IPR036676">
    <property type="entry name" value="PurM-like_C_sf"/>
</dbReference>
<dbReference type="Proteomes" id="UP000245133">
    <property type="component" value="Unassembled WGS sequence"/>
</dbReference>
<feature type="binding site" evidence="2">
    <location>
        <position position="40"/>
    </location>
    <ligand>
        <name>substrate</name>
    </ligand>
</feature>
<gene>
    <name evidence="2 5" type="primary">thiL</name>
    <name evidence="5" type="ORF">LPTSP4_10470</name>
</gene>
<dbReference type="NCBIfam" id="TIGR01379">
    <property type="entry name" value="thiL"/>
    <property type="match status" value="1"/>
</dbReference>
<dbReference type="SUPFAM" id="SSF56042">
    <property type="entry name" value="PurM C-terminal domain-like"/>
    <property type="match status" value="1"/>
</dbReference>
<dbReference type="InterPro" id="IPR036921">
    <property type="entry name" value="PurM-like_N_sf"/>
</dbReference>
<dbReference type="Gene3D" id="3.30.1330.10">
    <property type="entry name" value="PurM-like, N-terminal domain"/>
    <property type="match status" value="1"/>
</dbReference>
<feature type="binding site" evidence="2">
    <location>
        <position position="300"/>
    </location>
    <ligand>
        <name>substrate</name>
    </ligand>
</feature>
<keyword evidence="1 2" id="KW-0784">Thiamine biosynthesis</keyword>
<keyword evidence="2" id="KW-0479">Metal-binding</keyword>
<dbReference type="GO" id="GO:0005524">
    <property type="term" value="F:ATP binding"/>
    <property type="evidence" value="ECO:0007669"/>
    <property type="project" value="UniProtKB-UniRule"/>
</dbReference>
<feature type="binding site" evidence="2">
    <location>
        <position position="198"/>
    </location>
    <ligand>
        <name>Mg(2+)</name>
        <dbReference type="ChEBI" id="CHEBI:18420"/>
        <label>3</label>
    </ligand>
</feature>
<feature type="binding site" evidence="2">
    <location>
        <begin position="110"/>
        <end position="111"/>
    </location>
    <ligand>
        <name>ATP</name>
        <dbReference type="ChEBI" id="CHEBI:30616"/>
    </ligand>
</feature>
<dbReference type="PANTHER" id="PTHR30270:SF0">
    <property type="entry name" value="THIAMINE-MONOPHOSPHATE KINASE"/>
    <property type="match status" value="1"/>
</dbReference>
<feature type="binding site" evidence="2">
    <location>
        <position position="62"/>
    </location>
    <ligand>
        <name>Mg(2+)</name>
        <dbReference type="ChEBI" id="CHEBI:18420"/>
        <label>3</label>
    </ligand>
</feature>
<evidence type="ECO:0000313" key="5">
    <source>
        <dbReference type="EMBL" id="GBF49533.1"/>
    </source>
</evidence>
<keyword evidence="6" id="KW-1185">Reference proteome</keyword>
<feature type="binding site" evidence="2">
    <location>
        <position position="62"/>
    </location>
    <ligand>
        <name>Mg(2+)</name>
        <dbReference type="ChEBI" id="CHEBI:18420"/>
        <label>2</label>
    </ligand>
</feature>
<feature type="binding site" evidence="2">
    <location>
        <position position="62"/>
    </location>
    <ligand>
        <name>Mg(2+)</name>
        <dbReference type="ChEBI" id="CHEBI:18420"/>
        <label>4</label>
    </ligand>
</feature>
<dbReference type="EC" id="2.7.4.16" evidence="2"/>
<dbReference type="HAMAP" id="MF_02128">
    <property type="entry name" value="TMP_kinase"/>
    <property type="match status" value="1"/>
</dbReference>
<dbReference type="GO" id="GO:0009228">
    <property type="term" value="P:thiamine biosynthetic process"/>
    <property type="evidence" value="ECO:0007669"/>
    <property type="project" value="UniProtKB-KW"/>
</dbReference>
<feature type="binding site" evidence="2">
    <location>
        <position position="20"/>
    </location>
    <ligand>
        <name>Mg(2+)</name>
        <dbReference type="ChEBI" id="CHEBI:18420"/>
        <label>3</label>
    </ligand>
</feature>
<protein>
    <recommendedName>
        <fullName evidence="2">Thiamine-monophosphate kinase</fullName>
        <shortName evidence="2">TMP kinase</shortName>
        <shortName evidence="2">Thiamine-phosphate kinase</shortName>
        <ecNumber evidence="2">2.7.4.16</ecNumber>
    </recommendedName>
</protein>
<dbReference type="Pfam" id="PF02769">
    <property type="entry name" value="AIRS_C"/>
    <property type="match status" value="1"/>
</dbReference>
<feature type="binding site" evidence="2">
    <location>
        <position position="33"/>
    </location>
    <ligand>
        <name>Mg(2+)</name>
        <dbReference type="ChEBI" id="CHEBI:18420"/>
        <label>2</label>
    </ligand>
</feature>
<dbReference type="GO" id="GO:0000287">
    <property type="term" value="F:magnesium ion binding"/>
    <property type="evidence" value="ECO:0007669"/>
    <property type="project" value="UniProtKB-UniRule"/>
</dbReference>
<dbReference type="SUPFAM" id="SSF55326">
    <property type="entry name" value="PurM N-terminal domain-like"/>
    <property type="match status" value="1"/>
</dbReference>
<proteinExistence type="inferred from homology"/>
<sequence>MDESEIIRGFFPRNSFPEDDCFFLAPDLLISTDSLAEGTHFLHEWSSPKDLAEKLIEVNLSDIAASGGRPELCFLNLGLSALSQKKPWVLEFQKAFRKRLEKHKITLAGGDTFFSRSTHLTLTILGKTAKPWSRSGGKDGDYLYLTGEIGNSELGLHCLKTKEKQNRFQKAIQKHLSPTSRASLVPTLQTFNIHACMDVTDGLIQDSLRLAKASHGVLEIFLEALPVSKLALETLGWDAVLGSGEELELLFLSNENLPEKIAGQNVTKIGRFVRDKNTLGKGKVQFQLGGEVYHPKQIGFSHFPS</sequence>
<evidence type="ECO:0000256" key="2">
    <source>
        <dbReference type="HAMAP-Rule" id="MF_02128"/>
    </source>
</evidence>
<organism evidence="5 6">
    <name type="scientific">Leptospira ryugenii</name>
    <dbReference type="NCBI Taxonomy" id="1917863"/>
    <lineage>
        <taxon>Bacteria</taxon>
        <taxon>Pseudomonadati</taxon>
        <taxon>Spirochaetota</taxon>
        <taxon>Spirochaetia</taxon>
        <taxon>Leptospirales</taxon>
        <taxon>Leptospiraceae</taxon>
        <taxon>Leptospira</taxon>
    </lineage>
</organism>
<dbReference type="InterPro" id="IPR016188">
    <property type="entry name" value="PurM-like_N"/>
</dbReference>
<feature type="binding site" evidence="2">
    <location>
        <position position="31"/>
    </location>
    <ligand>
        <name>Mg(2+)</name>
        <dbReference type="ChEBI" id="CHEBI:18420"/>
        <label>4</label>
    </ligand>
</feature>
<comment type="catalytic activity">
    <reaction evidence="2">
        <text>thiamine phosphate + ATP = thiamine diphosphate + ADP</text>
        <dbReference type="Rhea" id="RHEA:15913"/>
        <dbReference type="ChEBI" id="CHEBI:30616"/>
        <dbReference type="ChEBI" id="CHEBI:37575"/>
        <dbReference type="ChEBI" id="CHEBI:58937"/>
        <dbReference type="ChEBI" id="CHEBI:456216"/>
        <dbReference type="EC" id="2.7.4.16"/>
    </reaction>
</comment>
<feature type="binding site" evidence="2">
    <location>
        <position position="200"/>
    </location>
    <ligand>
        <name>ATP</name>
        <dbReference type="ChEBI" id="CHEBI:30616"/>
    </ligand>
</feature>
<comment type="miscellaneous">
    <text evidence="2">Reaction mechanism of ThiL seems to utilize a direct, inline transfer of the gamma-phosphate of ATP to TMP rather than a phosphorylated enzyme intermediate.</text>
</comment>
<accession>A0A2P2DY45</accession>
<feature type="binding site" evidence="2">
    <location>
        <position position="201"/>
    </location>
    <ligand>
        <name>Mg(2+)</name>
        <dbReference type="ChEBI" id="CHEBI:18420"/>
        <label>5</label>
    </ligand>
</feature>
<keyword evidence="2" id="KW-0460">Magnesium</keyword>
<comment type="pathway">
    <text evidence="2">Cofactor biosynthesis; thiamine diphosphate biosynthesis; thiamine diphosphate from thiamine phosphate: step 1/1.</text>
</comment>
<feature type="binding site" evidence="2">
    <location>
        <position position="111"/>
    </location>
    <ligand>
        <name>Mg(2+)</name>
        <dbReference type="ChEBI" id="CHEBI:18420"/>
        <label>1</label>
    </ligand>
</feature>
<feature type="binding site" evidence="2">
    <location>
        <position position="33"/>
    </location>
    <ligand>
        <name>Mg(2+)</name>
        <dbReference type="ChEBI" id="CHEBI:18420"/>
        <label>1</label>
    </ligand>
</feature>
<dbReference type="PANTHER" id="PTHR30270">
    <property type="entry name" value="THIAMINE-MONOPHOSPHATE KINASE"/>
    <property type="match status" value="1"/>
</dbReference>
<keyword evidence="2" id="KW-0808">Transferase</keyword>
<feature type="binding site" evidence="2">
    <location>
        <position position="134"/>
    </location>
    <ligand>
        <name>ATP</name>
        <dbReference type="ChEBI" id="CHEBI:30616"/>
    </ligand>
</feature>
<feature type="domain" description="PurM-like N-terminal" evidence="3">
    <location>
        <begin position="19"/>
        <end position="126"/>
    </location>
</feature>
<feature type="binding site" evidence="2">
    <location>
        <position position="245"/>
    </location>
    <ligand>
        <name>substrate</name>
    </ligand>
</feature>
<evidence type="ECO:0000313" key="6">
    <source>
        <dbReference type="Proteomes" id="UP000245133"/>
    </source>
</evidence>
<dbReference type="AlphaFoldDB" id="A0A2P2DY45"/>
<feature type="binding site" evidence="2">
    <location>
        <position position="20"/>
    </location>
    <ligand>
        <name>Mg(2+)</name>
        <dbReference type="ChEBI" id="CHEBI:18420"/>
        <label>4</label>
    </ligand>
</feature>
<keyword evidence="2" id="KW-0067">ATP-binding</keyword>
<dbReference type="GO" id="GO:0009030">
    <property type="term" value="F:thiamine-phosphate kinase activity"/>
    <property type="evidence" value="ECO:0007669"/>
    <property type="project" value="UniProtKB-UniRule"/>
</dbReference>
<comment type="caution">
    <text evidence="2">Lacks conserved residue(s) required for the propagation of feature annotation.</text>
</comment>
<dbReference type="UniPathway" id="UPA00060">
    <property type="reaction ID" value="UER00142"/>
</dbReference>
<keyword evidence="2 5" id="KW-0418">Kinase</keyword>